<keyword evidence="1" id="KW-0472">Membrane</keyword>
<evidence type="ECO:0000313" key="4">
    <source>
        <dbReference type="Proteomes" id="UP000799772"/>
    </source>
</evidence>
<gene>
    <name evidence="3" type="ORF">NA57DRAFT_59463</name>
</gene>
<dbReference type="AlphaFoldDB" id="A0A9P4I7L7"/>
<accession>A0A9P4I7L7</accession>
<dbReference type="Pfam" id="PF05686">
    <property type="entry name" value="Glyco_transf_90"/>
    <property type="match status" value="1"/>
</dbReference>
<name>A0A9P4I7L7_9PEZI</name>
<feature type="transmembrane region" description="Helical" evidence="1">
    <location>
        <begin position="21"/>
        <end position="40"/>
    </location>
</feature>
<comment type="caution">
    <text evidence="3">The sequence shown here is derived from an EMBL/GenBank/DDBJ whole genome shotgun (WGS) entry which is preliminary data.</text>
</comment>
<sequence>MHSKVLQGIPTWVRSRSARRNLPLLLAVALVTFFASYSFLEPAPSKRPISQIGTHSPQQEHSKLPWHPIDDLIKEGEQQFRSLLAEQTHDVASAAAAYRKRRNRHPPPGFDKWFEYAQKNDAIIVEEFFDQIYHDISPFWALSPRWISQQAKNFEHVISVRRGKATYKTDKAKRVPWVPLWHDMVAGIAKDLPDVDMPVNVLDESRVLVPWERMNTFIQAEKVSRRLQPADTVTSEWSGIPGMPVERFDAKWTLNGPYWDIFRHTCPTRTEASNMSAIRDFSDLPVLPPKYPEHSYHGYVRNWTIAKSPCHNPHLQNIHGTFIEPTSIATTQELVPLFGGSKLQHNSEILIPPPAYWSKDAKYDPDGGTWSDWLDAFGWRIERPWAQKLNRILWRGVASGGRNRKENWTHFQRHRFVQMLNGSAVRGAGFAAGKRLQTTNLPFPENNPYNLTALNGESDERKGPLSEFGDWVAHYAAVAFTHLVCFPAESATDRWKITCPYSSPFYKVMNQLSRNTLLSSRYLPDIDGNSYSGRFLALLRSSSLPIKATIYSEWHDSRLIPWAHFVPIDNTFVDIYGVMEYFLGFEEGTSRDLAAERIASQGQEWANRVLRREDMRIYLWRVLIEFARVCDGERDRLGWVDDILETYRQ</sequence>
<evidence type="ECO:0000256" key="1">
    <source>
        <dbReference type="SAM" id="Phobius"/>
    </source>
</evidence>
<feature type="domain" description="Glycosyl transferase CAP10" evidence="2">
    <location>
        <begin position="307"/>
        <end position="633"/>
    </location>
</feature>
<dbReference type="Proteomes" id="UP000799772">
    <property type="component" value="Unassembled WGS sequence"/>
</dbReference>
<keyword evidence="1" id="KW-1133">Transmembrane helix</keyword>
<dbReference type="OrthoDB" id="541052at2759"/>
<organism evidence="3 4">
    <name type="scientific">Rhizodiscina lignyota</name>
    <dbReference type="NCBI Taxonomy" id="1504668"/>
    <lineage>
        <taxon>Eukaryota</taxon>
        <taxon>Fungi</taxon>
        <taxon>Dikarya</taxon>
        <taxon>Ascomycota</taxon>
        <taxon>Pezizomycotina</taxon>
        <taxon>Dothideomycetes</taxon>
        <taxon>Pleosporomycetidae</taxon>
        <taxon>Aulographales</taxon>
        <taxon>Rhizodiscinaceae</taxon>
        <taxon>Rhizodiscina</taxon>
    </lineage>
</organism>
<evidence type="ECO:0000259" key="2">
    <source>
        <dbReference type="SMART" id="SM00672"/>
    </source>
</evidence>
<dbReference type="EMBL" id="ML978131">
    <property type="protein sequence ID" value="KAF2095459.1"/>
    <property type="molecule type" value="Genomic_DNA"/>
</dbReference>
<dbReference type="PANTHER" id="PTHR12203">
    <property type="entry name" value="KDEL LYS-ASP-GLU-LEU CONTAINING - RELATED"/>
    <property type="match status" value="1"/>
</dbReference>
<dbReference type="InterPro" id="IPR006598">
    <property type="entry name" value="CAP10"/>
</dbReference>
<dbReference type="PANTHER" id="PTHR12203:SF22">
    <property type="entry name" value="CAPSULE ASSOCIATED PROTEIN"/>
    <property type="match status" value="1"/>
</dbReference>
<proteinExistence type="predicted"/>
<keyword evidence="1" id="KW-0812">Transmembrane</keyword>
<dbReference type="InterPro" id="IPR051091">
    <property type="entry name" value="O-Glucosyltr/Glycosyltrsf_90"/>
</dbReference>
<protein>
    <recommendedName>
        <fullName evidence="2">Glycosyl transferase CAP10 domain-containing protein</fullName>
    </recommendedName>
</protein>
<evidence type="ECO:0000313" key="3">
    <source>
        <dbReference type="EMBL" id="KAF2095459.1"/>
    </source>
</evidence>
<reference evidence="3" key="1">
    <citation type="journal article" date="2020" name="Stud. Mycol.">
        <title>101 Dothideomycetes genomes: a test case for predicting lifestyles and emergence of pathogens.</title>
        <authorList>
            <person name="Haridas S."/>
            <person name="Albert R."/>
            <person name="Binder M."/>
            <person name="Bloem J."/>
            <person name="Labutti K."/>
            <person name="Salamov A."/>
            <person name="Andreopoulos B."/>
            <person name="Baker S."/>
            <person name="Barry K."/>
            <person name="Bills G."/>
            <person name="Bluhm B."/>
            <person name="Cannon C."/>
            <person name="Castanera R."/>
            <person name="Culley D."/>
            <person name="Daum C."/>
            <person name="Ezra D."/>
            <person name="Gonzalez J."/>
            <person name="Henrissat B."/>
            <person name="Kuo A."/>
            <person name="Liang C."/>
            <person name="Lipzen A."/>
            <person name="Lutzoni F."/>
            <person name="Magnuson J."/>
            <person name="Mondo S."/>
            <person name="Nolan M."/>
            <person name="Ohm R."/>
            <person name="Pangilinan J."/>
            <person name="Park H.-J."/>
            <person name="Ramirez L."/>
            <person name="Alfaro M."/>
            <person name="Sun H."/>
            <person name="Tritt A."/>
            <person name="Yoshinaga Y."/>
            <person name="Zwiers L.-H."/>
            <person name="Turgeon B."/>
            <person name="Goodwin S."/>
            <person name="Spatafora J."/>
            <person name="Crous P."/>
            <person name="Grigoriev I."/>
        </authorList>
    </citation>
    <scope>NUCLEOTIDE SEQUENCE</scope>
    <source>
        <strain evidence="3">CBS 133067</strain>
    </source>
</reference>
<keyword evidence="4" id="KW-1185">Reference proteome</keyword>
<dbReference type="SMART" id="SM00672">
    <property type="entry name" value="CAP10"/>
    <property type="match status" value="1"/>
</dbReference>